<dbReference type="AlphaFoldDB" id="A0AAW1B1V1"/>
<sequence length="115" mass="13212">MELPKMENNISLCGDIAYIKYQHPGGDSPEVPRTVKQFVKEDILPQSKEKTIARETSSKFERVPSHVRRTKSSPSYGRRPRRGPSHRRRQHMVNVIEDSGPFADKAVRRNSPSQE</sequence>
<feature type="compositionally biased region" description="Basic residues" evidence="1">
    <location>
        <begin position="78"/>
        <end position="91"/>
    </location>
</feature>
<evidence type="ECO:0000313" key="2">
    <source>
        <dbReference type="EMBL" id="KAK9396170.1"/>
    </source>
</evidence>
<keyword evidence="3" id="KW-1185">Reference proteome</keyword>
<reference evidence="2 3" key="1">
    <citation type="journal article" date="2024" name="Proc. Natl. Acad. Sci. U.S.A.">
        <title>The genetic regulatory architecture and epigenomic basis for age-related changes in rattlesnake venom.</title>
        <authorList>
            <person name="Hogan M.P."/>
            <person name="Holding M.L."/>
            <person name="Nystrom G.S."/>
            <person name="Colston T.J."/>
            <person name="Bartlett D.A."/>
            <person name="Mason A.J."/>
            <person name="Ellsworth S.A."/>
            <person name="Rautsaw R.M."/>
            <person name="Lawrence K.C."/>
            <person name="Strickland J.L."/>
            <person name="He B."/>
            <person name="Fraser P."/>
            <person name="Margres M.J."/>
            <person name="Gilbert D.M."/>
            <person name="Gibbs H.L."/>
            <person name="Parkinson C.L."/>
            <person name="Rokyta D.R."/>
        </authorList>
    </citation>
    <scope>NUCLEOTIDE SEQUENCE [LARGE SCALE GENOMIC DNA]</scope>
    <source>
        <strain evidence="2">DRR0105</strain>
    </source>
</reference>
<proteinExistence type="predicted"/>
<evidence type="ECO:0000313" key="3">
    <source>
        <dbReference type="Proteomes" id="UP001474421"/>
    </source>
</evidence>
<dbReference type="EMBL" id="JAOTOJ010000008">
    <property type="protein sequence ID" value="KAK9396170.1"/>
    <property type="molecule type" value="Genomic_DNA"/>
</dbReference>
<feature type="region of interest" description="Disordered" evidence="1">
    <location>
        <begin position="47"/>
        <end position="115"/>
    </location>
</feature>
<keyword evidence="2" id="KW-0675">Receptor</keyword>
<evidence type="ECO:0000256" key="1">
    <source>
        <dbReference type="SAM" id="MobiDB-lite"/>
    </source>
</evidence>
<accession>A0AAW1B1V1</accession>
<gene>
    <name evidence="2" type="ORF">NXF25_019531</name>
</gene>
<feature type="compositionally biased region" description="Basic and acidic residues" evidence="1">
    <location>
        <begin position="47"/>
        <end position="64"/>
    </location>
</feature>
<protein>
    <submittedName>
        <fullName evidence="2">Grina: Glutamate [NMDA] receptor-associated protein 1</fullName>
    </submittedName>
</protein>
<comment type="caution">
    <text evidence="2">The sequence shown here is derived from an EMBL/GenBank/DDBJ whole genome shotgun (WGS) entry which is preliminary data.</text>
</comment>
<name>A0AAW1B1V1_CROAD</name>
<organism evidence="2 3">
    <name type="scientific">Crotalus adamanteus</name>
    <name type="common">Eastern diamondback rattlesnake</name>
    <dbReference type="NCBI Taxonomy" id="8729"/>
    <lineage>
        <taxon>Eukaryota</taxon>
        <taxon>Metazoa</taxon>
        <taxon>Chordata</taxon>
        <taxon>Craniata</taxon>
        <taxon>Vertebrata</taxon>
        <taxon>Euteleostomi</taxon>
        <taxon>Lepidosauria</taxon>
        <taxon>Squamata</taxon>
        <taxon>Bifurcata</taxon>
        <taxon>Unidentata</taxon>
        <taxon>Episquamata</taxon>
        <taxon>Toxicofera</taxon>
        <taxon>Serpentes</taxon>
        <taxon>Colubroidea</taxon>
        <taxon>Viperidae</taxon>
        <taxon>Crotalinae</taxon>
        <taxon>Crotalus</taxon>
    </lineage>
</organism>
<dbReference type="Proteomes" id="UP001474421">
    <property type="component" value="Unassembled WGS sequence"/>
</dbReference>